<dbReference type="EMBL" id="AZFW01000018">
    <property type="protein sequence ID" value="KRM29098.1"/>
    <property type="molecule type" value="Genomic_DNA"/>
</dbReference>
<comment type="caution">
    <text evidence="1">The sequence shown here is derived from an EMBL/GenBank/DDBJ whole genome shotgun (WGS) entry which is preliminary data.</text>
</comment>
<protein>
    <submittedName>
        <fullName evidence="1">Uncharacterized protein</fullName>
    </submittedName>
</protein>
<dbReference type="RefSeq" id="WP_027829164.1">
    <property type="nucleotide sequence ID" value="NZ_AUEH01000043.1"/>
</dbReference>
<proteinExistence type="predicted"/>
<dbReference type="PATRIC" id="fig|1122147.4.peg.1093"/>
<evidence type="ECO:0000313" key="2">
    <source>
        <dbReference type="Proteomes" id="UP000050949"/>
    </source>
</evidence>
<sequence length="93" mass="10134">MYIVQVMTNKGTDGDLMDNVTRVYFILLDGTKKQYIGHEIAGIITDGAPKGPYADLVVATPWEEKKYGPGWHVVNIEPEPLEGTKVAGIDDAG</sequence>
<gene>
    <name evidence="1" type="ORF">FC91_GL001055</name>
</gene>
<dbReference type="AlphaFoldDB" id="A0A0R1XG47"/>
<accession>A0A0R1XG47</accession>
<name>A0A0R1XG47_9LACO</name>
<dbReference type="Proteomes" id="UP000050949">
    <property type="component" value="Unassembled WGS sequence"/>
</dbReference>
<reference evidence="1 2" key="1">
    <citation type="journal article" date="2015" name="Genome Announc.">
        <title>Expanding the biotechnology potential of lactobacilli through comparative genomics of 213 strains and associated genera.</title>
        <authorList>
            <person name="Sun Z."/>
            <person name="Harris H.M."/>
            <person name="McCann A."/>
            <person name="Guo C."/>
            <person name="Argimon S."/>
            <person name="Zhang W."/>
            <person name="Yang X."/>
            <person name="Jeffery I.B."/>
            <person name="Cooney J.C."/>
            <person name="Kagawa T.F."/>
            <person name="Liu W."/>
            <person name="Song Y."/>
            <person name="Salvetti E."/>
            <person name="Wrobel A."/>
            <person name="Rasinkangas P."/>
            <person name="Parkhill J."/>
            <person name="Rea M.C."/>
            <person name="O'Sullivan O."/>
            <person name="Ritari J."/>
            <person name="Douillard F.P."/>
            <person name="Paul Ross R."/>
            <person name="Yang R."/>
            <person name="Briner A.E."/>
            <person name="Felis G.E."/>
            <person name="de Vos W.M."/>
            <person name="Barrangou R."/>
            <person name="Klaenhammer T.R."/>
            <person name="Caufield P.W."/>
            <person name="Cui Y."/>
            <person name="Zhang H."/>
            <person name="O'Toole P.W."/>
        </authorList>
    </citation>
    <scope>NUCLEOTIDE SEQUENCE [LARGE SCALE GENOMIC DNA]</scope>
    <source>
        <strain evidence="1 2">DSM 16991</strain>
    </source>
</reference>
<organism evidence="1 2">
    <name type="scientific">Schleiferilactobacillus harbinensis DSM 16991</name>
    <dbReference type="NCBI Taxonomy" id="1122147"/>
    <lineage>
        <taxon>Bacteria</taxon>
        <taxon>Bacillati</taxon>
        <taxon>Bacillota</taxon>
        <taxon>Bacilli</taxon>
        <taxon>Lactobacillales</taxon>
        <taxon>Lactobacillaceae</taxon>
        <taxon>Schleiferilactobacillus</taxon>
    </lineage>
</organism>
<evidence type="ECO:0000313" key="1">
    <source>
        <dbReference type="EMBL" id="KRM29098.1"/>
    </source>
</evidence>